<proteinExistence type="predicted"/>
<keyword evidence="2" id="KW-1185">Reference proteome</keyword>
<organism evidence="1 2">
    <name type="scientific">Actinomadura fulvescens</name>
    <dbReference type="NCBI Taxonomy" id="46160"/>
    <lineage>
        <taxon>Bacteria</taxon>
        <taxon>Bacillati</taxon>
        <taxon>Actinomycetota</taxon>
        <taxon>Actinomycetes</taxon>
        <taxon>Streptosporangiales</taxon>
        <taxon>Thermomonosporaceae</taxon>
        <taxon>Actinomadura</taxon>
    </lineage>
</organism>
<comment type="caution">
    <text evidence="1">The sequence shown here is derived from an EMBL/GenBank/DDBJ whole genome shotgun (WGS) entry which is preliminary data.</text>
</comment>
<evidence type="ECO:0000313" key="1">
    <source>
        <dbReference type="EMBL" id="GAA2638990.1"/>
    </source>
</evidence>
<dbReference type="Pfam" id="PF19086">
    <property type="entry name" value="Terpene_syn_C_2"/>
    <property type="match status" value="1"/>
</dbReference>
<dbReference type="Gene3D" id="1.10.600.10">
    <property type="entry name" value="Farnesyl Diphosphate Synthase"/>
    <property type="match status" value="1"/>
</dbReference>
<gene>
    <name evidence="1" type="ORF">GCM10010411_93910</name>
</gene>
<evidence type="ECO:0008006" key="3">
    <source>
        <dbReference type="Google" id="ProtNLM"/>
    </source>
</evidence>
<protein>
    <recommendedName>
        <fullName evidence="3">Terpene synthase</fullName>
    </recommendedName>
</protein>
<dbReference type="InterPro" id="IPR008949">
    <property type="entry name" value="Isoprenoid_synthase_dom_sf"/>
</dbReference>
<dbReference type="Proteomes" id="UP001501509">
    <property type="component" value="Unassembled WGS sequence"/>
</dbReference>
<evidence type="ECO:0000313" key="2">
    <source>
        <dbReference type="Proteomes" id="UP001501509"/>
    </source>
</evidence>
<dbReference type="SUPFAM" id="SSF48576">
    <property type="entry name" value="Terpenoid synthases"/>
    <property type="match status" value="1"/>
</dbReference>
<reference evidence="1 2" key="1">
    <citation type="journal article" date="2019" name="Int. J. Syst. Evol. Microbiol.">
        <title>The Global Catalogue of Microorganisms (GCM) 10K type strain sequencing project: providing services to taxonomists for standard genome sequencing and annotation.</title>
        <authorList>
            <consortium name="The Broad Institute Genomics Platform"/>
            <consortium name="The Broad Institute Genome Sequencing Center for Infectious Disease"/>
            <person name="Wu L."/>
            <person name="Ma J."/>
        </authorList>
    </citation>
    <scope>NUCLEOTIDE SEQUENCE [LARGE SCALE GENOMIC DNA]</scope>
    <source>
        <strain evidence="1 2">JCM 6833</strain>
    </source>
</reference>
<name>A0ABN3QYX2_9ACTN</name>
<accession>A0ABN3QYX2</accession>
<dbReference type="EMBL" id="BAAATD010000027">
    <property type="protein sequence ID" value="GAA2638990.1"/>
    <property type="molecule type" value="Genomic_DNA"/>
</dbReference>
<dbReference type="RefSeq" id="WP_344549306.1">
    <property type="nucleotide sequence ID" value="NZ_BAAATD010000027.1"/>
</dbReference>
<sequence>MVPGYQDGMVARQIMECAADLQRAIEARRDLFPAQPFDADFPFKLAAAIAGGAPGHTAQQLRMHARTSLWIFAVDWQIDYVTDSSDQVRDIADRCSRIAAGHEPDTGDSLTAFLGELRAELATAPAFSAFEPIWREELDRMLAAMMREWEWNALRNTIASDPTSPGLPTLEQYLANADNFGSTWSNVAHWIAIGDPMVLAEIDELRRLSGYVQQALRLLNDLATIERDRGEWNDLNALMLADQTVVEQQIADLAAQFRLQAQPLQARCPQGAAFLRQQLEFSTSYYGVQRADYWGDL</sequence>